<dbReference type="EMBL" id="JAMZMK010006268">
    <property type="protein sequence ID" value="KAI7749858.1"/>
    <property type="molecule type" value="Genomic_DNA"/>
</dbReference>
<gene>
    <name evidence="1" type="ORF">M8C21_027523</name>
</gene>
<dbReference type="Proteomes" id="UP001206925">
    <property type="component" value="Unassembled WGS sequence"/>
</dbReference>
<comment type="caution">
    <text evidence="1">The sequence shown here is derived from an EMBL/GenBank/DDBJ whole genome shotgun (WGS) entry which is preliminary data.</text>
</comment>
<dbReference type="AlphaFoldDB" id="A0AAD5CWW6"/>
<accession>A0AAD5CWW6</accession>
<keyword evidence="2" id="KW-1185">Reference proteome</keyword>
<sequence>MSYTPTPVAELCAVKGDSRTVLEVVAYASVIEQDQNWERVVELEPSICVLEKELHDQMKGALPPE</sequence>
<protein>
    <submittedName>
        <fullName evidence="1">Uncharacterized protein</fullName>
    </submittedName>
</protein>
<proteinExistence type="predicted"/>
<name>A0AAD5CWW6_AMBAR</name>
<evidence type="ECO:0000313" key="2">
    <source>
        <dbReference type="Proteomes" id="UP001206925"/>
    </source>
</evidence>
<organism evidence="1 2">
    <name type="scientific">Ambrosia artemisiifolia</name>
    <name type="common">Common ragweed</name>
    <dbReference type="NCBI Taxonomy" id="4212"/>
    <lineage>
        <taxon>Eukaryota</taxon>
        <taxon>Viridiplantae</taxon>
        <taxon>Streptophyta</taxon>
        <taxon>Embryophyta</taxon>
        <taxon>Tracheophyta</taxon>
        <taxon>Spermatophyta</taxon>
        <taxon>Magnoliopsida</taxon>
        <taxon>eudicotyledons</taxon>
        <taxon>Gunneridae</taxon>
        <taxon>Pentapetalae</taxon>
        <taxon>asterids</taxon>
        <taxon>campanulids</taxon>
        <taxon>Asterales</taxon>
        <taxon>Asteraceae</taxon>
        <taxon>Asteroideae</taxon>
        <taxon>Heliantheae alliance</taxon>
        <taxon>Heliantheae</taxon>
        <taxon>Ambrosia</taxon>
    </lineage>
</organism>
<reference evidence="1" key="1">
    <citation type="submission" date="2022-06" db="EMBL/GenBank/DDBJ databases">
        <title>Uncovering the hologenomic basis of an extraordinary plant invasion.</title>
        <authorList>
            <person name="Bieker V.C."/>
            <person name="Martin M.D."/>
            <person name="Gilbert T."/>
            <person name="Hodgins K."/>
            <person name="Battlay P."/>
            <person name="Petersen B."/>
            <person name="Wilson J."/>
        </authorList>
    </citation>
    <scope>NUCLEOTIDE SEQUENCE</scope>
    <source>
        <strain evidence="1">AA19_3_7</strain>
        <tissue evidence="1">Leaf</tissue>
    </source>
</reference>
<evidence type="ECO:0000313" key="1">
    <source>
        <dbReference type="EMBL" id="KAI7749858.1"/>
    </source>
</evidence>